<keyword evidence="6" id="KW-0441">Lipid A biosynthesis</keyword>
<dbReference type="SUPFAM" id="SSF53756">
    <property type="entry name" value="UDP-Glycosyltransferase/glycogen phosphorylase"/>
    <property type="match status" value="1"/>
</dbReference>
<accession>A0A1T0CW63</accession>
<dbReference type="PANTHER" id="PTHR30372">
    <property type="entry name" value="LIPID-A-DISACCHARIDE SYNTHASE"/>
    <property type="match status" value="1"/>
</dbReference>
<reference evidence="12 13" key="1">
    <citation type="submission" date="2017-02" db="EMBL/GenBank/DDBJ databases">
        <title>Draft genome sequence of Moraxella porci CCUG 54912T type strain.</title>
        <authorList>
            <person name="Salva-Serra F."/>
            <person name="Engstrom-Jakobsson H."/>
            <person name="Thorell K."/>
            <person name="Jaen-Luchoro D."/>
            <person name="Gonzales-Siles L."/>
            <person name="Karlsson R."/>
            <person name="Yazdan S."/>
            <person name="Boulund F."/>
            <person name="Johnning A."/>
            <person name="Engstrand L."/>
            <person name="Kristiansson E."/>
            <person name="Moore E."/>
        </authorList>
    </citation>
    <scope>NUCLEOTIDE SEQUENCE [LARGE SCALE GENOMIC DNA]</scope>
    <source>
        <strain evidence="12 13">CCUG 54912</strain>
    </source>
</reference>
<dbReference type="GO" id="GO:0009245">
    <property type="term" value="P:lipid A biosynthetic process"/>
    <property type="evidence" value="ECO:0007669"/>
    <property type="project" value="UniProtKB-UniRule"/>
</dbReference>
<comment type="function">
    <text evidence="1">Condensation of UDP-2,3-diacylglucosamine and 2,3-diacylglucosamine-1-phosphate to form lipid A disaccharide, a precursor of lipid A, a phosphorylated glycolipid that anchors the lipopolysaccharide to the outer membrane of the cell.</text>
</comment>
<dbReference type="Proteomes" id="UP000190683">
    <property type="component" value="Unassembled WGS sequence"/>
</dbReference>
<dbReference type="GO" id="GO:0005543">
    <property type="term" value="F:phospholipid binding"/>
    <property type="evidence" value="ECO:0007669"/>
    <property type="project" value="TreeGrafter"/>
</dbReference>
<comment type="similarity">
    <text evidence="2">Belongs to the LpxB family.</text>
</comment>
<dbReference type="EC" id="2.4.1.182" evidence="3 11"/>
<dbReference type="GO" id="GO:0016020">
    <property type="term" value="C:membrane"/>
    <property type="evidence" value="ECO:0007669"/>
    <property type="project" value="GOC"/>
</dbReference>
<evidence type="ECO:0000256" key="3">
    <source>
        <dbReference type="ARBA" id="ARBA00012687"/>
    </source>
</evidence>
<dbReference type="PANTHER" id="PTHR30372:SF4">
    <property type="entry name" value="LIPID-A-DISACCHARIDE SYNTHASE, MITOCHONDRIAL-RELATED"/>
    <property type="match status" value="1"/>
</dbReference>
<dbReference type="Pfam" id="PF02684">
    <property type="entry name" value="LpxB"/>
    <property type="match status" value="1"/>
</dbReference>
<dbReference type="EMBL" id="MUYV01000001">
    <property type="protein sequence ID" value="OOS26603.1"/>
    <property type="molecule type" value="Genomic_DNA"/>
</dbReference>
<dbReference type="STRING" id="573983.B0681_01645"/>
<evidence type="ECO:0000256" key="2">
    <source>
        <dbReference type="ARBA" id="ARBA00007868"/>
    </source>
</evidence>
<keyword evidence="8" id="KW-0808">Transferase</keyword>
<evidence type="ECO:0000256" key="9">
    <source>
        <dbReference type="ARBA" id="ARBA00023098"/>
    </source>
</evidence>
<evidence type="ECO:0000313" key="12">
    <source>
        <dbReference type="EMBL" id="OOS26603.1"/>
    </source>
</evidence>
<comment type="catalytic activity">
    <reaction evidence="10">
        <text>a lipid X + a UDP-2-N,3-O-bis[(3R)-3-hydroxyacyl]-alpha-D-glucosamine = a lipid A disaccharide + UDP + H(+)</text>
        <dbReference type="Rhea" id="RHEA:67828"/>
        <dbReference type="ChEBI" id="CHEBI:15378"/>
        <dbReference type="ChEBI" id="CHEBI:58223"/>
        <dbReference type="ChEBI" id="CHEBI:137748"/>
        <dbReference type="ChEBI" id="CHEBI:176338"/>
        <dbReference type="ChEBI" id="CHEBI:176343"/>
        <dbReference type="EC" id="2.4.1.182"/>
    </reaction>
</comment>
<evidence type="ECO:0000256" key="10">
    <source>
        <dbReference type="ARBA" id="ARBA00048975"/>
    </source>
</evidence>
<keyword evidence="13" id="KW-1185">Reference proteome</keyword>
<evidence type="ECO:0000256" key="1">
    <source>
        <dbReference type="ARBA" id="ARBA00002056"/>
    </source>
</evidence>
<evidence type="ECO:0000256" key="5">
    <source>
        <dbReference type="ARBA" id="ARBA00022516"/>
    </source>
</evidence>
<dbReference type="NCBIfam" id="TIGR00215">
    <property type="entry name" value="lpxB"/>
    <property type="match status" value="1"/>
</dbReference>
<name>A0A1T0CW63_9GAMM</name>
<evidence type="ECO:0000313" key="13">
    <source>
        <dbReference type="Proteomes" id="UP000190683"/>
    </source>
</evidence>
<proteinExistence type="inferred from homology"/>
<keyword evidence="9" id="KW-0443">Lipid metabolism</keyword>
<evidence type="ECO:0000256" key="7">
    <source>
        <dbReference type="ARBA" id="ARBA00022676"/>
    </source>
</evidence>
<evidence type="ECO:0000256" key="4">
    <source>
        <dbReference type="ARBA" id="ARBA00020902"/>
    </source>
</evidence>
<organism evidence="12 13">
    <name type="scientific">Moraxella porci DSM 25326</name>
    <dbReference type="NCBI Taxonomy" id="573983"/>
    <lineage>
        <taxon>Bacteria</taxon>
        <taxon>Pseudomonadati</taxon>
        <taxon>Pseudomonadota</taxon>
        <taxon>Gammaproteobacteria</taxon>
        <taxon>Moraxellales</taxon>
        <taxon>Moraxellaceae</taxon>
        <taxon>Moraxella</taxon>
    </lineage>
</organism>
<evidence type="ECO:0000256" key="11">
    <source>
        <dbReference type="NCBIfam" id="TIGR00215"/>
    </source>
</evidence>
<evidence type="ECO:0000256" key="6">
    <source>
        <dbReference type="ARBA" id="ARBA00022556"/>
    </source>
</evidence>
<dbReference type="AlphaFoldDB" id="A0A1T0CW63"/>
<keyword evidence="5" id="KW-0444">Lipid biosynthesis</keyword>
<comment type="caution">
    <text evidence="12">The sequence shown here is derived from an EMBL/GenBank/DDBJ whole genome shotgun (WGS) entry which is preliminary data.</text>
</comment>
<evidence type="ECO:0000256" key="8">
    <source>
        <dbReference type="ARBA" id="ARBA00022679"/>
    </source>
</evidence>
<dbReference type="InterPro" id="IPR003835">
    <property type="entry name" value="Glyco_trans_19"/>
</dbReference>
<dbReference type="RefSeq" id="WP_078316996.1">
    <property type="nucleotide sequence ID" value="NZ_MUYV01000001.1"/>
</dbReference>
<sequence length="423" mass="45970">MTQSTLPIKPLTIGIVAGEVSGDALGADFMQQMNAIHPNIRWVGVGGVQMAAQGLHSVIELSRLSVMGLVEVVKHLPDLLRAKKEILTAFDDAKIDVFVGIDAPDFNLRLGKVLKPSGVYCVQYVSPSVWAWRENRIHGIKAATDLVLCLFPFELGVYAKHQHPAVCVGHPLLAKLSADTRSLSDKRTELMTALPQYPYLARLLAAKQVICLMAGSRTSEIDAILPLLIDSAKLLANQQANCQFILPVVSQAHSELVQAYCQTHASELVDSIHIVHNDGQFSYTSSLGLSQACMNISDVVLLASGTATLECLLLERPMVVVYKVSAITYAIAKRLVKIPYVSLPNILSHQQIGQAIVPELIQADATAMAVSEQAQMILADTSKQTALLHQTAMTLRADSHTNPAQAVLDEFFKHKAVKQYDIG</sequence>
<gene>
    <name evidence="12" type="ORF">B0681_01645</name>
</gene>
<keyword evidence="7" id="KW-0328">Glycosyltransferase</keyword>
<protein>
    <recommendedName>
        <fullName evidence="4 11">Lipid-A-disaccharide synthase</fullName>
        <ecNumber evidence="3 11">2.4.1.182</ecNumber>
    </recommendedName>
</protein>
<dbReference type="GO" id="GO:0008915">
    <property type="term" value="F:lipid-A-disaccharide synthase activity"/>
    <property type="evidence" value="ECO:0007669"/>
    <property type="project" value="UniProtKB-UniRule"/>
</dbReference>